<keyword evidence="1" id="KW-0472">Membrane</keyword>
<accession>A0A8K0V816</accession>
<gene>
    <name evidence="2" type="ORF">JJB97_17420</name>
</gene>
<proteinExistence type="predicted"/>
<dbReference type="RefSeq" id="WP_238715355.1">
    <property type="nucleotide sequence ID" value="NZ_JAEPBH010000084.1"/>
</dbReference>
<keyword evidence="1" id="KW-1133">Transmembrane helix</keyword>
<feature type="transmembrane region" description="Helical" evidence="1">
    <location>
        <begin position="25"/>
        <end position="50"/>
    </location>
</feature>
<organism evidence="2 3">
    <name type="scientific">Tenebrionibacter intestinalis</name>
    <dbReference type="NCBI Taxonomy" id="2799638"/>
    <lineage>
        <taxon>Bacteria</taxon>
        <taxon>Pseudomonadati</taxon>
        <taxon>Pseudomonadota</taxon>
        <taxon>Gammaproteobacteria</taxon>
        <taxon>Enterobacterales</taxon>
        <taxon>Enterobacteriaceae</taxon>
        <taxon>Tenebrionibacter/Tenebrionicola group</taxon>
        <taxon>Tenebrionibacter</taxon>
    </lineage>
</organism>
<comment type="caution">
    <text evidence="2">The sequence shown here is derived from an EMBL/GenBank/DDBJ whole genome shotgun (WGS) entry which is preliminary data.</text>
</comment>
<evidence type="ECO:0000313" key="3">
    <source>
        <dbReference type="Proteomes" id="UP000659047"/>
    </source>
</evidence>
<keyword evidence="3" id="KW-1185">Reference proteome</keyword>
<sequence length="69" mass="6540">MRQLTERELEVASGALYESVDTNCVLAAGAMVVSVLGGAVGLIATGMTAIGACTSSSSASATGSSGGGS</sequence>
<dbReference type="EMBL" id="JAEPBH010000084">
    <property type="protein sequence ID" value="MBK4717058.1"/>
    <property type="molecule type" value="Genomic_DNA"/>
</dbReference>
<evidence type="ECO:0000313" key="2">
    <source>
        <dbReference type="EMBL" id="MBK4717058.1"/>
    </source>
</evidence>
<evidence type="ECO:0000256" key="1">
    <source>
        <dbReference type="SAM" id="Phobius"/>
    </source>
</evidence>
<keyword evidence="1" id="KW-0812">Transmembrane</keyword>
<dbReference type="Proteomes" id="UP000659047">
    <property type="component" value="Unassembled WGS sequence"/>
</dbReference>
<protein>
    <submittedName>
        <fullName evidence="2">Uncharacterized protein</fullName>
    </submittedName>
</protein>
<dbReference type="AlphaFoldDB" id="A0A8K0V816"/>
<name>A0A8K0V816_9ENTR</name>
<reference evidence="2" key="1">
    <citation type="submission" date="2021-01" db="EMBL/GenBank/DDBJ databases">
        <title>Intestinitalea alba gen. nov., sp. nov., a novel genus of the family Enterobacteriaceae, isolated from the gut of the plastic-eating mealworm Tenebrio molitor L.</title>
        <authorList>
            <person name="Yang Y."/>
        </authorList>
    </citation>
    <scope>NUCLEOTIDE SEQUENCE</scope>
    <source>
        <strain evidence="2">BIT-L3</strain>
    </source>
</reference>